<dbReference type="Proteomes" id="UP000553766">
    <property type="component" value="Unassembled WGS sequence"/>
</dbReference>
<dbReference type="InterPro" id="IPR036390">
    <property type="entry name" value="WH_DNA-bd_sf"/>
</dbReference>
<dbReference type="SUPFAM" id="SSF46785">
    <property type="entry name" value="Winged helix' DNA-binding domain"/>
    <property type="match status" value="1"/>
</dbReference>
<reference evidence="3 4" key="1">
    <citation type="submission" date="2020-08" db="EMBL/GenBank/DDBJ databases">
        <title>Genomic Encyclopedia of Type Strains, Phase IV (KMG-IV): sequencing the most valuable type-strain genomes for metagenomic binning, comparative biology and taxonomic classification.</title>
        <authorList>
            <person name="Goeker M."/>
        </authorList>
    </citation>
    <scope>NUCLEOTIDE SEQUENCE [LARGE SCALE GENOMIC DNA]</scope>
    <source>
        <strain evidence="3 4">DSM 103377</strain>
    </source>
</reference>
<gene>
    <name evidence="3" type="ORF">FHS89_001061</name>
</gene>
<dbReference type="RefSeq" id="WP_184009278.1">
    <property type="nucleotide sequence ID" value="NZ_JACIJS010000003.1"/>
</dbReference>
<sequence length="246" mass="27802">MARANAYDRLKRLESLAVQLKQDTHCTAKDLAALHGVSLRTITRDLALMREQGMQIDADRGRGGGVRLDRNWGVGRLNLSYAEAVDLLISIAVAERMNSPMFLANLGAVQRQLVASFSPEKRARVNRLKSRILIGVTASPFVQASAETLPKRVVQTLHQAFVERERLDIRYRREDGAVSTRVIEPHYLLLKYPIWYIVAMDRLRAGPRTFRCDRVLRATREGTQFQVLPKDHFAPSLTEDDLSPVA</sequence>
<accession>A0A840WKK4</accession>
<dbReference type="InterPro" id="IPR026881">
    <property type="entry name" value="WYL_dom"/>
</dbReference>
<dbReference type="InterPro" id="IPR051534">
    <property type="entry name" value="CBASS_pafABC_assoc_protein"/>
</dbReference>
<evidence type="ECO:0000313" key="3">
    <source>
        <dbReference type="EMBL" id="MBB5515051.1"/>
    </source>
</evidence>
<feature type="domain" description="Helix-turn-helix type 11" evidence="1">
    <location>
        <begin position="12"/>
        <end position="63"/>
    </location>
</feature>
<dbReference type="PANTHER" id="PTHR34580:SF1">
    <property type="entry name" value="PROTEIN PAFC"/>
    <property type="match status" value="1"/>
</dbReference>
<proteinExistence type="predicted"/>
<evidence type="ECO:0000313" key="4">
    <source>
        <dbReference type="Proteomes" id="UP000553766"/>
    </source>
</evidence>
<protein>
    <submittedName>
        <fullName evidence="3">Putative DNA-binding transcriptional regulator YafY</fullName>
    </submittedName>
</protein>
<name>A0A840WKK4_9RHOB</name>
<organism evidence="3 4">
    <name type="scientific">Rubricella aquisinus</name>
    <dbReference type="NCBI Taxonomy" id="2028108"/>
    <lineage>
        <taxon>Bacteria</taxon>
        <taxon>Pseudomonadati</taxon>
        <taxon>Pseudomonadota</taxon>
        <taxon>Alphaproteobacteria</taxon>
        <taxon>Rhodobacterales</taxon>
        <taxon>Paracoccaceae</taxon>
        <taxon>Rubricella</taxon>
    </lineage>
</organism>
<keyword evidence="4" id="KW-1185">Reference proteome</keyword>
<dbReference type="PROSITE" id="PS52050">
    <property type="entry name" value="WYL"/>
    <property type="match status" value="1"/>
</dbReference>
<comment type="caution">
    <text evidence="3">The sequence shown here is derived from an EMBL/GenBank/DDBJ whole genome shotgun (WGS) entry which is preliminary data.</text>
</comment>
<dbReference type="InterPro" id="IPR036388">
    <property type="entry name" value="WH-like_DNA-bd_sf"/>
</dbReference>
<feature type="domain" description="WYL" evidence="2">
    <location>
        <begin position="153"/>
        <end position="219"/>
    </location>
</feature>
<dbReference type="GO" id="GO:0003677">
    <property type="term" value="F:DNA binding"/>
    <property type="evidence" value="ECO:0007669"/>
    <property type="project" value="UniProtKB-KW"/>
</dbReference>
<dbReference type="InterPro" id="IPR013196">
    <property type="entry name" value="HTH_11"/>
</dbReference>
<evidence type="ECO:0000259" key="1">
    <source>
        <dbReference type="Pfam" id="PF08279"/>
    </source>
</evidence>
<dbReference type="AlphaFoldDB" id="A0A840WKK4"/>
<dbReference type="Pfam" id="PF08279">
    <property type="entry name" value="HTH_11"/>
    <property type="match status" value="1"/>
</dbReference>
<dbReference type="Gene3D" id="1.10.10.10">
    <property type="entry name" value="Winged helix-like DNA-binding domain superfamily/Winged helix DNA-binding domain"/>
    <property type="match status" value="1"/>
</dbReference>
<keyword evidence="3" id="KW-0238">DNA-binding</keyword>
<dbReference type="EMBL" id="JACIJS010000003">
    <property type="protein sequence ID" value="MBB5515051.1"/>
    <property type="molecule type" value="Genomic_DNA"/>
</dbReference>
<dbReference type="PANTHER" id="PTHR34580">
    <property type="match status" value="1"/>
</dbReference>
<dbReference type="Pfam" id="PF13280">
    <property type="entry name" value="WYL"/>
    <property type="match status" value="1"/>
</dbReference>
<evidence type="ECO:0000259" key="2">
    <source>
        <dbReference type="Pfam" id="PF13280"/>
    </source>
</evidence>